<dbReference type="AlphaFoldDB" id="A0A316AG67"/>
<dbReference type="SUPFAM" id="SSF109854">
    <property type="entry name" value="DinB/YfiT-like putative metalloenzymes"/>
    <property type="match status" value="1"/>
</dbReference>
<sequence>MNSTKLKEVWLRGPISGIEALLQPVAHALLQTEEELAQIGIDFPKQLLWEKPAGLASVGFHLQHLRGILDRLFTYARGESLSESQLNYLLSEGQPPSSTCTYQELLADYRRQVGIAFEQLKEIDPDSLTELRYVGRAMIPSTQLGLLFHAAEHAQRHVGQLIVTARILRQAPSK</sequence>
<gene>
    <name evidence="2" type="ORF">CLV98_11087</name>
</gene>
<dbReference type="InterPro" id="IPR024775">
    <property type="entry name" value="DinB-like"/>
</dbReference>
<dbReference type="Proteomes" id="UP000245880">
    <property type="component" value="Unassembled WGS sequence"/>
</dbReference>
<dbReference type="Pfam" id="PF12867">
    <property type="entry name" value="DinB_2"/>
    <property type="match status" value="1"/>
</dbReference>
<dbReference type="OrthoDB" id="1439983at2"/>
<protein>
    <submittedName>
        <fullName evidence="2">DinB family protein</fullName>
    </submittedName>
</protein>
<evidence type="ECO:0000313" key="2">
    <source>
        <dbReference type="EMBL" id="PWJ56776.1"/>
    </source>
</evidence>
<keyword evidence="3" id="KW-1185">Reference proteome</keyword>
<reference evidence="2 3" key="1">
    <citation type="submission" date="2018-03" db="EMBL/GenBank/DDBJ databases">
        <title>Genomic Encyclopedia of Archaeal and Bacterial Type Strains, Phase II (KMG-II): from individual species to whole genera.</title>
        <authorList>
            <person name="Goeker M."/>
        </authorList>
    </citation>
    <scope>NUCLEOTIDE SEQUENCE [LARGE SCALE GENOMIC DNA]</scope>
    <source>
        <strain evidence="2 3">DSM 100346</strain>
    </source>
</reference>
<dbReference type="Gene3D" id="1.20.120.450">
    <property type="entry name" value="dinb family like domain"/>
    <property type="match status" value="1"/>
</dbReference>
<accession>A0A316AG67</accession>
<organism evidence="2 3">
    <name type="scientific">Dyadobacter jejuensis</name>
    <dbReference type="NCBI Taxonomy" id="1082580"/>
    <lineage>
        <taxon>Bacteria</taxon>
        <taxon>Pseudomonadati</taxon>
        <taxon>Bacteroidota</taxon>
        <taxon>Cytophagia</taxon>
        <taxon>Cytophagales</taxon>
        <taxon>Spirosomataceae</taxon>
        <taxon>Dyadobacter</taxon>
    </lineage>
</organism>
<dbReference type="RefSeq" id="WP_109676162.1">
    <property type="nucleotide sequence ID" value="NZ_QGDT01000010.1"/>
</dbReference>
<evidence type="ECO:0000259" key="1">
    <source>
        <dbReference type="Pfam" id="PF12867"/>
    </source>
</evidence>
<feature type="domain" description="DinB-like" evidence="1">
    <location>
        <begin position="45"/>
        <end position="161"/>
    </location>
</feature>
<comment type="caution">
    <text evidence="2">The sequence shown here is derived from an EMBL/GenBank/DDBJ whole genome shotgun (WGS) entry which is preliminary data.</text>
</comment>
<proteinExistence type="predicted"/>
<dbReference type="EMBL" id="QGDT01000010">
    <property type="protein sequence ID" value="PWJ56776.1"/>
    <property type="molecule type" value="Genomic_DNA"/>
</dbReference>
<evidence type="ECO:0000313" key="3">
    <source>
        <dbReference type="Proteomes" id="UP000245880"/>
    </source>
</evidence>
<name>A0A316AG67_9BACT</name>
<dbReference type="InterPro" id="IPR034660">
    <property type="entry name" value="DinB/YfiT-like"/>
</dbReference>